<evidence type="ECO:0000256" key="2">
    <source>
        <dbReference type="ARBA" id="ARBA00022679"/>
    </source>
</evidence>
<feature type="domain" description="Stealth protein CR2 conserved region 2" evidence="4">
    <location>
        <begin position="239"/>
        <end position="341"/>
    </location>
</feature>
<dbReference type="STRING" id="336292.SAMN05660710_03521"/>
<evidence type="ECO:0000313" key="6">
    <source>
        <dbReference type="EMBL" id="SCY93135.1"/>
    </source>
</evidence>
<comment type="similarity">
    <text evidence="1">Belongs to the stealth family.</text>
</comment>
<dbReference type="Proteomes" id="UP000199502">
    <property type="component" value="Unassembled WGS sequence"/>
</dbReference>
<feature type="domain" description="Stealth protein CR3 conserved region 3" evidence="5">
    <location>
        <begin position="389"/>
        <end position="435"/>
    </location>
</feature>
<dbReference type="Pfam" id="PF17102">
    <property type="entry name" value="Stealth_CR3"/>
    <property type="match status" value="1"/>
</dbReference>
<dbReference type="PANTHER" id="PTHR24045:SF0">
    <property type="entry name" value="N-ACETYLGLUCOSAMINE-1-PHOSPHOTRANSFERASE SUBUNITS ALPHA_BETA"/>
    <property type="match status" value="1"/>
</dbReference>
<dbReference type="AlphaFoldDB" id="A0A1G5JXP0"/>
<keyword evidence="7" id="KW-1185">Reference proteome</keyword>
<organism evidence="6 7">
    <name type="scientific">Paracoccus tibetensis</name>
    <dbReference type="NCBI Taxonomy" id="336292"/>
    <lineage>
        <taxon>Bacteria</taxon>
        <taxon>Pseudomonadati</taxon>
        <taxon>Pseudomonadota</taxon>
        <taxon>Alphaproteobacteria</taxon>
        <taxon>Rhodobacterales</taxon>
        <taxon>Paracoccaceae</taxon>
        <taxon>Paracoccus</taxon>
    </lineage>
</organism>
<dbReference type="GO" id="GO:0016772">
    <property type="term" value="F:transferase activity, transferring phosphorus-containing groups"/>
    <property type="evidence" value="ECO:0007669"/>
    <property type="project" value="InterPro"/>
</dbReference>
<evidence type="ECO:0000259" key="5">
    <source>
        <dbReference type="Pfam" id="PF17102"/>
    </source>
</evidence>
<name>A0A1G5JXP0_9RHOB</name>
<gene>
    <name evidence="6" type="ORF">SAMN05660710_03521</name>
</gene>
<keyword evidence="3" id="KW-0270">Exopolysaccharide synthesis</keyword>
<dbReference type="RefSeq" id="WP_175453415.1">
    <property type="nucleotide sequence ID" value="NZ_FMVT01000018.1"/>
</dbReference>
<protein>
    <submittedName>
        <fullName evidence="6">Stealth protein CR3, conserved region 3</fullName>
    </submittedName>
</protein>
<dbReference type="InterPro" id="IPR047141">
    <property type="entry name" value="Stealth"/>
</dbReference>
<dbReference type="InterPro" id="IPR021520">
    <property type="entry name" value="Stealth_CR2"/>
</dbReference>
<evidence type="ECO:0000256" key="3">
    <source>
        <dbReference type="ARBA" id="ARBA00023169"/>
    </source>
</evidence>
<sequence>MRRYAGYVQIALVDPSAFRRALRNQVNKRAHVRAVLQAAAARRGLPPLTASSGSGSHTDSLLAVMSGHFPVLELQRSPHALHVGVADVDLLPLLQWLKESFPEIAVDPFNRASCAKLLHLAVVKLELPLSSGCLPLQLTVEPYSEIVPGRWTSRNARNRVMRNCYGDHFSTPGLRRATEILQAPLLAHQRAQRPVDAVFTWVDHQDQDWQAMYRTYRPDGAVEKASSGAPAGDAASVTRFHNNDELRYALRAVRRNLPWINQIHIFTNCRPPHWLDLSHEGINWVDHRDVIPQKFLPTFNSHVIESYLHHLPGLAEQFIYLNDDVFVMRPLEPAAFFDASYRSAARLEGYGVVSGPVRTGDPDYLNAARNSQALLRREFGFAATELHNHVPFSLLRTVLMEIEKRFRDEMDRFRANRFRSAEDLNLVSFLYHHFALAEGHAFSASNSGLLVKCNEFVWREKLELAQRRELDFVCINEGGAEAPPAGWHDEVRRCLNRWFPNAAPWEYSSSRTHQ</sequence>
<evidence type="ECO:0000259" key="4">
    <source>
        <dbReference type="Pfam" id="PF11380"/>
    </source>
</evidence>
<dbReference type="Pfam" id="PF11380">
    <property type="entry name" value="Stealth_CR2"/>
    <property type="match status" value="1"/>
</dbReference>
<reference evidence="6 7" key="1">
    <citation type="submission" date="2016-10" db="EMBL/GenBank/DDBJ databases">
        <authorList>
            <person name="de Groot N.N."/>
        </authorList>
    </citation>
    <scope>NUCLEOTIDE SEQUENCE [LARGE SCALE GENOMIC DNA]</scope>
    <source>
        <strain evidence="6 7">CGMCC 1.8925</strain>
    </source>
</reference>
<evidence type="ECO:0000256" key="1">
    <source>
        <dbReference type="ARBA" id="ARBA00007583"/>
    </source>
</evidence>
<dbReference type="InterPro" id="IPR031357">
    <property type="entry name" value="Stealth_CR3"/>
</dbReference>
<accession>A0A1G5JXP0</accession>
<dbReference type="GO" id="GO:0000271">
    <property type="term" value="P:polysaccharide biosynthetic process"/>
    <property type="evidence" value="ECO:0007669"/>
    <property type="project" value="UniProtKB-KW"/>
</dbReference>
<evidence type="ECO:0000313" key="7">
    <source>
        <dbReference type="Proteomes" id="UP000199502"/>
    </source>
</evidence>
<dbReference type="EMBL" id="FMVT01000018">
    <property type="protein sequence ID" value="SCY93135.1"/>
    <property type="molecule type" value="Genomic_DNA"/>
</dbReference>
<keyword evidence="2" id="KW-0808">Transferase</keyword>
<dbReference type="PANTHER" id="PTHR24045">
    <property type="match status" value="1"/>
</dbReference>
<proteinExistence type="inferred from homology"/>